<dbReference type="Pfam" id="PF26578">
    <property type="entry name" value="LLG1"/>
    <property type="match status" value="1"/>
</dbReference>
<gene>
    <name evidence="4" type="ORF">Tsubulata_023638</name>
    <name evidence="3" type="ORF">Tsubulata_047062</name>
</gene>
<dbReference type="Proteomes" id="UP001141552">
    <property type="component" value="Unassembled WGS sequence"/>
</dbReference>
<dbReference type="EMBL" id="JAKUCV010002999">
    <property type="protein sequence ID" value="KAJ4840660.1"/>
    <property type="molecule type" value="Genomic_DNA"/>
</dbReference>
<evidence type="ECO:0000256" key="1">
    <source>
        <dbReference type="SAM" id="SignalP"/>
    </source>
</evidence>
<keyword evidence="1" id="KW-0732">Signal</keyword>
<evidence type="ECO:0000313" key="5">
    <source>
        <dbReference type="Proteomes" id="UP001141552"/>
    </source>
</evidence>
<sequence length="128" mass="14308">MACGGNTYLCYFTCFFLLAGLATSATVSRCTIPFEILDYSRFQTCKAPEFATEACCGALSKFSCPYADDINDLSTGCADEMFAYIYEKGRYRYPDRLFLELCGKDGKDLGCESSDEPSIKMQTLYRDP</sequence>
<dbReference type="InterPro" id="IPR039307">
    <property type="entry name" value="LORELEI-like"/>
</dbReference>
<comment type="caution">
    <text evidence="4">The sequence shown here is derived from an EMBL/GenBank/DDBJ whole genome shotgun (WGS) entry which is preliminary data.</text>
</comment>
<name>A0A9Q0JHA4_9ROSI</name>
<evidence type="ECO:0000259" key="2">
    <source>
        <dbReference type="Pfam" id="PF26578"/>
    </source>
</evidence>
<accession>A0A9Q0JHA4</accession>
<proteinExistence type="predicted"/>
<dbReference type="OrthoDB" id="585255at2759"/>
<dbReference type="PANTHER" id="PTHR31533:SF2">
    <property type="entry name" value="GPI-ANCHORED PROTEIN LLG1"/>
    <property type="match status" value="1"/>
</dbReference>
<dbReference type="PANTHER" id="PTHR31533">
    <property type="entry name" value="GPI-ANCHORED PROTEIN LLG1-RELATED-RELATED"/>
    <property type="match status" value="1"/>
</dbReference>
<organism evidence="4 5">
    <name type="scientific">Turnera subulata</name>
    <dbReference type="NCBI Taxonomy" id="218843"/>
    <lineage>
        <taxon>Eukaryota</taxon>
        <taxon>Viridiplantae</taxon>
        <taxon>Streptophyta</taxon>
        <taxon>Embryophyta</taxon>
        <taxon>Tracheophyta</taxon>
        <taxon>Spermatophyta</taxon>
        <taxon>Magnoliopsida</taxon>
        <taxon>eudicotyledons</taxon>
        <taxon>Gunneridae</taxon>
        <taxon>Pentapetalae</taxon>
        <taxon>rosids</taxon>
        <taxon>fabids</taxon>
        <taxon>Malpighiales</taxon>
        <taxon>Passifloraceae</taxon>
        <taxon>Turnera</taxon>
    </lineage>
</organism>
<evidence type="ECO:0000313" key="4">
    <source>
        <dbReference type="EMBL" id="KAJ4840660.1"/>
    </source>
</evidence>
<keyword evidence="5" id="KW-1185">Reference proteome</keyword>
<reference evidence="4" key="1">
    <citation type="submission" date="2022-02" db="EMBL/GenBank/DDBJ databases">
        <authorList>
            <person name="Henning P.M."/>
            <person name="McCubbin A.G."/>
            <person name="Shore J.S."/>
        </authorList>
    </citation>
    <scope>NUCLEOTIDE SEQUENCE</scope>
    <source>
        <strain evidence="4">F60SS</strain>
        <tissue evidence="4">Leaves</tissue>
    </source>
</reference>
<feature type="domain" description="GPI-anchored protein LLG1-like" evidence="2">
    <location>
        <begin position="34"/>
        <end position="107"/>
    </location>
</feature>
<reference evidence="4" key="2">
    <citation type="journal article" date="2023" name="Plants (Basel)">
        <title>Annotation of the Turnera subulata (Passifloraceae) Draft Genome Reveals the S-Locus Evolved after the Divergence of Turneroideae from Passifloroideae in a Stepwise Manner.</title>
        <authorList>
            <person name="Henning P.M."/>
            <person name="Roalson E.H."/>
            <person name="Mir W."/>
            <person name="McCubbin A.G."/>
            <person name="Shore J.S."/>
        </authorList>
    </citation>
    <scope>NUCLEOTIDE SEQUENCE</scope>
    <source>
        <strain evidence="4">F60SS</strain>
    </source>
</reference>
<dbReference type="AlphaFoldDB" id="A0A9Q0JHA4"/>
<evidence type="ECO:0000313" key="3">
    <source>
        <dbReference type="EMBL" id="KAJ4825461.1"/>
    </source>
</evidence>
<dbReference type="EMBL" id="JAKUCV010006900">
    <property type="protein sequence ID" value="KAJ4825461.1"/>
    <property type="molecule type" value="Genomic_DNA"/>
</dbReference>
<feature type="signal peptide" evidence="1">
    <location>
        <begin position="1"/>
        <end position="24"/>
    </location>
</feature>
<feature type="chain" id="PRO_5040654053" description="GPI-anchored protein LLG1-like domain-containing protein" evidence="1">
    <location>
        <begin position="25"/>
        <end position="128"/>
    </location>
</feature>
<protein>
    <recommendedName>
        <fullName evidence="2">GPI-anchored protein LLG1-like domain-containing protein</fullName>
    </recommendedName>
</protein>
<dbReference type="InterPro" id="IPR058888">
    <property type="entry name" value="LLG1-like"/>
</dbReference>